<organism evidence="1 2">
    <name type="scientific">Ixodes persulcatus</name>
    <name type="common">Taiga tick</name>
    <dbReference type="NCBI Taxonomy" id="34615"/>
    <lineage>
        <taxon>Eukaryota</taxon>
        <taxon>Metazoa</taxon>
        <taxon>Ecdysozoa</taxon>
        <taxon>Arthropoda</taxon>
        <taxon>Chelicerata</taxon>
        <taxon>Arachnida</taxon>
        <taxon>Acari</taxon>
        <taxon>Parasitiformes</taxon>
        <taxon>Ixodida</taxon>
        <taxon>Ixodoidea</taxon>
        <taxon>Ixodidae</taxon>
        <taxon>Ixodinae</taxon>
        <taxon>Ixodes</taxon>
    </lineage>
</organism>
<reference evidence="1 2" key="1">
    <citation type="journal article" date="2020" name="Cell">
        <title>Large-Scale Comparative Analyses of Tick Genomes Elucidate Their Genetic Diversity and Vector Capacities.</title>
        <authorList>
            <consortium name="Tick Genome and Microbiome Consortium (TIGMIC)"/>
            <person name="Jia N."/>
            <person name="Wang J."/>
            <person name="Shi W."/>
            <person name="Du L."/>
            <person name="Sun Y."/>
            <person name="Zhan W."/>
            <person name="Jiang J.F."/>
            <person name="Wang Q."/>
            <person name="Zhang B."/>
            <person name="Ji P."/>
            <person name="Bell-Sakyi L."/>
            <person name="Cui X.M."/>
            <person name="Yuan T.T."/>
            <person name="Jiang B.G."/>
            <person name="Yang W.F."/>
            <person name="Lam T.T."/>
            <person name="Chang Q.C."/>
            <person name="Ding S.J."/>
            <person name="Wang X.J."/>
            <person name="Zhu J.G."/>
            <person name="Ruan X.D."/>
            <person name="Zhao L."/>
            <person name="Wei J.T."/>
            <person name="Ye R.Z."/>
            <person name="Que T.C."/>
            <person name="Du C.H."/>
            <person name="Zhou Y.H."/>
            <person name="Cheng J.X."/>
            <person name="Dai P.F."/>
            <person name="Guo W.B."/>
            <person name="Han X.H."/>
            <person name="Huang E.J."/>
            <person name="Li L.F."/>
            <person name="Wei W."/>
            <person name="Gao Y.C."/>
            <person name="Liu J.Z."/>
            <person name="Shao H.Z."/>
            <person name="Wang X."/>
            <person name="Wang C.C."/>
            <person name="Yang T.C."/>
            <person name="Huo Q.B."/>
            <person name="Li W."/>
            <person name="Chen H.Y."/>
            <person name="Chen S.E."/>
            <person name="Zhou L.G."/>
            <person name="Ni X.B."/>
            <person name="Tian J.H."/>
            <person name="Sheng Y."/>
            <person name="Liu T."/>
            <person name="Pan Y.S."/>
            <person name="Xia L.Y."/>
            <person name="Li J."/>
            <person name="Zhao F."/>
            <person name="Cao W.C."/>
        </authorList>
    </citation>
    <scope>NUCLEOTIDE SEQUENCE [LARGE SCALE GENOMIC DNA]</scope>
    <source>
        <strain evidence="1">Iper-2018</strain>
    </source>
</reference>
<evidence type="ECO:0000313" key="1">
    <source>
        <dbReference type="EMBL" id="KAG0428507.1"/>
    </source>
</evidence>
<comment type="caution">
    <text evidence="1">The sequence shown here is derived from an EMBL/GenBank/DDBJ whole genome shotgun (WGS) entry which is preliminary data.</text>
</comment>
<keyword evidence="2" id="KW-1185">Reference proteome</keyword>
<sequence length="453" mass="50759">MNDACSSDRVPVALPLTSINRYVNKACETSRCLNEAEDVYYSGHVVECAVETVHNCRFTFLEFVLQTTAIGSAPDEVRITVKMSEVDQASCSCKAGNYKCKHIVAVLLHINAERTFEQLSSTDQPQKWGKAQKERIKEKYEPRMMIDLPCAKKVKIKEVPQLQGNILQRLLKNVGHCSAAKMHLEPAVETATEASMDPGTVSDPGPRDHTLMGCLDELRRLAGSRDSGLPLDEVLKHLHESKSSKDLEDIELSTRDQAKSGLWMHHRVGMITASVAYSVFTRVKTLQTKMGPHDLKPLLRKLMRQTYVRTPAMSRGSALEGPAKECYETKQAHHQNLVLSKCGLYVMQGRPYIGASPDALVECQCCEKRVLEVKCPESMIKFLGEITEKSVGDMPSMKLKHTTTVFCQVQISSAPKALHLERAYSARMIWLELVIFRSQISISARSTERLKPR</sequence>
<dbReference type="EMBL" id="JABSTQ010009515">
    <property type="protein sequence ID" value="KAG0428507.1"/>
    <property type="molecule type" value="Genomic_DNA"/>
</dbReference>
<protein>
    <submittedName>
        <fullName evidence="1">Uncharacterized protein</fullName>
    </submittedName>
</protein>
<evidence type="ECO:0000313" key="2">
    <source>
        <dbReference type="Proteomes" id="UP000805193"/>
    </source>
</evidence>
<gene>
    <name evidence="1" type="ORF">HPB47_024510</name>
</gene>
<name>A0AC60Q447_IXOPE</name>
<proteinExistence type="predicted"/>
<accession>A0AC60Q447</accession>
<dbReference type="Proteomes" id="UP000805193">
    <property type="component" value="Unassembled WGS sequence"/>
</dbReference>